<keyword evidence="7 12" id="KW-0648">Protein biosynthesis</keyword>
<dbReference type="EMBL" id="JACIDV010000012">
    <property type="protein sequence ID" value="MBB3947707.1"/>
    <property type="molecule type" value="Genomic_DNA"/>
</dbReference>
<dbReference type="PRINTS" id="PR00986">
    <property type="entry name" value="TRNASYNTHVAL"/>
</dbReference>
<dbReference type="SUPFAM" id="SSF52374">
    <property type="entry name" value="Nucleotidylyl transferase"/>
    <property type="match status" value="1"/>
</dbReference>
<keyword evidence="8 12" id="KW-0175">Coiled coil</keyword>
<comment type="subcellular location">
    <subcellularLocation>
        <location evidence="1 12">Cytoplasm</location>
    </subcellularLocation>
</comment>
<evidence type="ECO:0000256" key="9">
    <source>
        <dbReference type="ARBA" id="ARBA00023146"/>
    </source>
</evidence>
<evidence type="ECO:0000256" key="8">
    <source>
        <dbReference type="ARBA" id="ARBA00023054"/>
    </source>
</evidence>
<comment type="subunit">
    <text evidence="2 12">Monomer.</text>
</comment>
<dbReference type="SUPFAM" id="SSF47323">
    <property type="entry name" value="Anticodon-binding domain of a subclass of class I aminoacyl-tRNA synthetases"/>
    <property type="match status" value="1"/>
</dbReference>
<keyword evidence="6 12" id="KW-0067">ATP-binding</keyword>
<evidence type="ECO:0000256" key="11">
    <source>
        <dbReference type="ARBA" id="ARBA00060830"/>
    </source>
</evidence>
<protein>
    <recommendedName>
        <fullName evidence="12">Valine--tRNA ligase</fullName>
        <ecNumber evidence="12">6.1.1.9</ecNumber>
    </recommendedName>
    <alternativeName>
        <fullName evidence="12">Valyl-tRNA synthetase</fullName>
        <shortName evidence="12">ValRS</shortName>
    </alternativeName>
</protein>
<dbReference type="InterPro" id="IPR037118">
    <property type="entry name" value="Val-tRNA_synth_C_sf"/>
</dbReference>
<dbReference type="NCBIfam" id="TIGR00422">
    <property type="entry name" value="valS"/>
    <property type="match status" value="1"/>
</dbReference>
<evidence type="ECO:0000259" key="15">
    <source>
        <dbReference type="Pfam" id="PF10458"/>
    </source>
</evidence>
<keyword evidence="5 12" id="KW-0547">Nucleotide-binding</keyword>
<evidence type="ECO:0000256" key="6">
    <source>
        <dbReference type="ARBA" id="ARBA00022840"/>
    </source>
</evidence>
<comment type="domain">
    <text evidence="12">ValRS has two distinct active sites: one for aminoacylation and one for editing. The misactivated threonine is translocated from the active site to the editing site.</text>
</comment>
<dbReference type="InterPro" id="IPR009080">
    <property type="entry name" value="tRNAsynth_Ia_anticodon-bd"/>
</dbReference>
<feature type="short sequence motif" description="'KMSKS' region" evidence="12">
    <location>
        <begin position="591"/>
        <end position="595"/>
    </location>
</feature>
<keyword evidence="4 12" id="KW-0436">Ligase</keyword>
<dbReference type="Gene3D" id="1.10.730.10">
    <property type="entry name" value="Isoleucyl-tRNA Synthetase, Domain 1"/>
    <property type="match status" value="1"/>
</dbReference>
<comment type="similarity">
    <text evidence="11 12">Belongs to the class-I aminoacyl-tRNA synthetase family. ValS type 1 subfamily.</text>
</comment>
<evidence type="ECO:0000256" key="2">
    <source>
        <dbReference type="ARBA" id="ARBA00011245"/>
    </source>
</evidence>
<evidence type="ECO:0000259" key="13">
    <source>
        <dbReference type="Pfam" id="PF00133"/>
    </source>
</evidence>
<comment type="domain">
    <text evidence="12">The C-terminal coiled-coil domain is crucial for aminoacylation activity.</text>
</comment>
<comment type="caution">
    <text evidence="16">The sequence shown here is derived from an EMBL/GenBank/DDBJ whole genome shotgun (WGS) entry which is preliminary data.</text>
</comment>
<dbReference type="EC" id="6.1.1.9" evidence="12"/>
<dbReference type="GO" id="GO:0006438">
    <property type="term" value="P:valyl-tRNA aminoacylation"/>
    <property type="evidence" value="ECO:0007669"/>
    <property type="project" value="UniProtKB-UniRule"/>
</dbReference>
<dbReference type="InterPro" id="IPR002300">
    <property type="entry name" value="aa-tRNA-synth_Ia"/>
</dbReference>
<dbReference type="Gene3D" id="3.90.740.10">
    <property type="entry name" value="Valyl/Leucyl/Isoleucyl-tRNA synthetase, editing domain"/>
    <property type="match status" value="1"/>
</dbReference>
<dbReference type="InterPro" id="IPR013155">
    <property type="entry name" value="M/V/L/I-tRNA-synth_anticd-bd"/>
</dbReference>
<dbReference type="NCBIfam" id="NF004349">
    <property type="entry name" value="PRK05729.1"/>
    <property type="match status" value="1"/>
</dbReference>
<dbReference type="SUPFAM" id="SSF50677">
    <property type="entry name" value="ValRS/IleRS/LeuRS editing domain"/>
    <property type="match status" value="1"/>
</dbReference>
<dbReference type="Pfam" id="PF00133">
    <property type="entry name" value="tRNA-synt_1"/>
    <property type="match status" value="1"/>
</dbReference>
<evidence type="ECO:0000256" key="4">
    <source>
        <dbReference type="ARBA" id="ARBA00022598"/>
    </source>
</evidence>
<dbReference type="AlphaFoldDB" id="A0A7W6G3C3"/>
<gene>
    <name evidence="12" type="primary">valS</name>
    <name evidence="16" type="ORF">GGQ73_003678</name>
</gene>
<dbReference type="InterPro" id="IPR033705">
    <property type="entry name" value="Anticodon_Ia_Val"/>
</dbReference>
<dbReference type="InterPro" id="IPR019499">
    <property type="entry name" value="Val-tRNA_synth_tRNA-bd"/>
</dbReference>
<evidence type="ECO:0000256" key="1">
    <source>
        <dbReference type="ARBA" id="ARBA00004496"/>
    </source>
</evidence>
<evidence type="ECO:0000256" key="3">
    <source>
        <dbReference type="ARBA" id="ARBA00022490"/>
    </source>
</evidence>
<dbReference type="GO" id="GO:0005829">
    <property type="term" value="C:cytosol"/>
    <property type="evidence" value="ECO:0007669"/>
    <property type="project" value="TreeGrafter"/>
</dbReference>
<name>A0A7W6G3C3_9HYPH</name>
<evidence type="ECO:0000256" key="10">
    <source>
        <dbReference type="ARBA" id="ARBA00047552"/>
    </source>
</evidence>
<dbReference type="Gene3D" id="1.10.287.380">
    <property type="entry name" value="Valyl-tRNA synthetase, C-terminal domain"/>
    <property type="match status" value="1"/>
</dbReference>
<evidence type="ECO:0000313" key="16">
    <source>
        <dbReference type="EMBL" id="MBB3947707.1"/>
    </source>
</evidence>
<dbReference type="InterPro" id="IPR014729">
    <property type="entry name" value="Rossmann-like_a/b/a_fold"/>
</dbReference>
<sequence length="947" mass="106957">MLEKTYDSASVEPKIAKAWDDANAFRAGANAKPGAETFTIVIPPPNVTGSLHMGHALNNTLQDIMVRFERMRGKDVLWQPGMDHAGIATQMVVERKLMENQLPGRREMGREAFIEKVWQWKEESGGLIFNQLKRLGASCDWSRERFTMDEGLSQAVLEVFVTLYKEGLIYKDMRLVNWDPKLLTAISDMEVEQLEVKGNLWHFRYPLEDGVTYQYPCAWDDRGQPTEFETRDYIVVATTRPETMLGDTGIAVNPEDERYKSIVGKHAILPIVGRKIPIVADDYADPSAGTGAVKITPAHDFNDFEVGKRAGLRAINILNVDATVTIKDNEDFLEGLDHPAALHGAWDRLEGQDRFTARKIIVEIFEEAGLLDKIEPHKHMVPHGDRGGVPIEPRMTEQWWVDNKTLAKPAIESVREGRTNFVPKNWENTYFQWMENIQPWCISRQLWWGHQIPAWYGPDGQVFVEKTEEEALQAAIQHYIAHEGPWKAWVEEKLENFKPGEILTRDEDVLDTWFSSALWPFSTLGWPEKTPELARYYPTNVLVTGFDIIPFWVVRMMQMGLHFMKDEAGNPVEPFHTIYIHALVRDKNGQKMSKSKGNVIDPLDLIDEYGADALRFTLAIMAAQGRDVKLDPARIAGYRNFGTKLWNATRFAEMNGVKRDPHFIPEATTQTINRWILTELADAARDVTAAIENYRFNDAAGLLYRFVWNQVCDWYLELLKPVFSGEDEGAKIEAQACAAYVLEEIYKLLHPFMPFMTEELWAHSAGEGESRADLLCHTDWPAPQFRDDAAAAEINWLIDLVSGIRSTRSEMNVPPGAMAPLVIVAASPATETRLDRHSAAIRRLARADEILAADVAPKGSAQLVLGEATVCIPLGNLIDVAAEKARLEKAIGKAESEMERIDKKLSNEKFVSNADPDVVAADRDRKAELEVQIKSLKTALLRVNEAG</sequence>
<dbReference type="CDD" id="cd07962">
    <property type="entry name" value="Anticodon_Ia_Val"/>
    <property type="match status" value="1"/>
</dbReference>
<evidence type="ECO:0000313" key="17">
    <source>
        <dbReference type="Proteomes" id="UP000565286"/>
    </source>
</evidence>
<dbReference type="RefSeq" id="WP_183897285.1">
    <property type="nucleotide sequence ID" value="NZ_JACIDV010000012.1"/>
</dbReference>
<dbReference type="PANTHER" id="PTHR11946:SF93">
    <property type="entry name" value="VALINE--TRNA LIGASE, CHLOROPLASTIC_MITOCHONDRIAL 2"/>
    <property type="match status" value="1"/>
</dbReference>
<dbReference type="InterPro" id="IPR002303">
    <property type="entry name" value="Valyl-tRNA_ligase"/>
</dbReference>
<evidence type="ECO:0000256" key="7">
    <source>
        <dbReference type="ARBA" id="ARBA00022917"/>
    </source>
</evidence>
<dbReference type="PANTHER" id="PTHR11946">
    <property type="entry name" value="VALYL-TRNA SYNTHETASES"/>
    <property type="match status" value="1"/>
</dbReference>
<comment type="function">
    <text evidence="12">Catalyzes the attachment of valine to tRNA(Val). As ValRS can inadvertently accommodate and process structurally similar amino acids such as threonine, to avoid such errors, it has a 'posttransfer' editing activity that hydrolyzes mischarged Thr-tRNA(Val) in a tRNA-dependent manner.</text>
</comment>
<evidence type="ECO:0000256" key="12">
    <source>
        <dbReference type="HAMAP-Rule" id="MF_02004"/>
    </source>
</evidence>
<dbReference type="FunFam" id="3.40.50.620:FF:000032">
    <property type="entry name" value="Valine--tRNA ligase"/>
    <property type="match status" value="1"/>
</dbReference>
<dbReference type="GO" id="GO:0005524">
    <property type="term" value="F:ATP binding"/>
    <property type="evidence" value="ECO:0007669"/>
    <property type="project" value="UniProtKB-UniRule"/>
</dbReference>
<organism evidence="16 17">
    <name type="scientific">Rhizobium skierniewicense</name>
    <dbReference type="NCBI Taxonomy" id="984260"/>
    <lineage>
        <taxon>Bacteria</taxon>
        <taxon>Pseudomonadati</taxon>
        <taxon>Pseudomonadota</taxon>
        <taxon>Alphaproteobacteria</taxon>
        <taxon>Hyphomicrobiales</taxon>
        <taxon>Rhizobiaceae</taxon>
        <taxon>Rhizobium/Agrobacterium group</taxon>
        <taxon>Rhizobium</taxon>
    </lineage>
</organism>
<keyword evidence="9 12" id="KW-0030">Aminoacyl-tRNA synthetase</keyword>
<feature type="short sequence motif" description="'HIGH' region" evidence="12">
    <location>
        <begin position="45"/>
        <end position="55"/>
    </location>
</feature>
<dbReference type="GO" id="GO:0002161">
    <property type="term" value="F:aminoacyl-tRNA deacylase activity"/>
    <property type="evidence" value="ECO:0007669"/>
    <property type="project" value="InterPro"/>
</dbReference>
<dbReference type="Proteomes" id="UP000565286">
    <property type="component" value="Unassembled WGS sequence"/>
</dbReference>
<dbReference type="PROSITE" id="PS00178">
    <property type="entry name" value="AA_TRNA_LIGASE_I"/>
    <property type="match status" value="1"/>
</dbReference>
<dbReference type="InterPro" id="IPR009008">
    <property type="entry name" value="Val/Leu/Ile-tRNA-synth_edit"/>
</dbReference>
<feature type="domain" description="Aminoacyl-tRNA synthetase class Ia" evidence="13">
    <location>
        <begin position="15"/>
        <end position="631"/>
    </location>
</feature>
<dbReference type="CDD" id="cd00817">
    <property type="entry name" value="ValRS_core"/>
    <property type="match status" value="1"/>
</dbReference>
<feature type="coiled-coil region" evidence="12">
    <location>
        <begin position="877"/>
        <end position="946"/>
    </location>
</feature>
<dbReference type="InterPro" id="IPR010978">
    <property type="entry name" value="tRNA-bd_arm"/>
</dbReference>
<reference evidence="16 17" key="1">
    <citation type="submission" date="2020-08" db="EMBL/GenBank/DDBJ databases">
        <title>Genomic Encyclopedia of Type Strains, Phase IV (KMG-IV): sequencing the most valuable type-strain genomes for metagenomic binning, comparative biology and taxonomic classification.</title>
        <authorList>
            <person name="Goeker M."/>
        </authorList>
    </citation>
    <scope>NUCLEOTIDE SEQUENCE [LARGE SCALE GENOMIC DNA]</scope>
    <source>
        <strain evidence="16 17">DSM 26438</strain>
    </source>
</reference>
<dbReference type="Gene3D" id="3.40.50.620">
    <property type="entry name" value="HUPs"/>
    <property type="match status" value="2"/>
</dbReference>
<keyword evidence="17" id="KW-1185">Reference proteome</keyword>
<feature type="domain" description="Valyl-tRNA synthetase tRNA-binding arm" evidence="15">
    <location>
        <begin position="879"/>
        <end position="941"/>
    </location>
</feature>
<feature type="binding site" evidence="12">
    <location>
        <position position="594"/>
    </location>
    <ligand>
        <name>ATP</name>
        <dbReference type="ChEBI" id="CHEBI:30616"/>
    </ligand>
</feature>
<dbReference type="SUPFAM" id="SSF46589">
    <property type="entry name" value="tRNA-binding arm"/>
    <property type="match status" value="1"/>
</dbReference>
<proteinExistence type="inferred from homology"/>
<evidence type="ECO:0000256" key="5">
    <source>
        <dbReference type="ARBA" id="ARBA00022741"/>
    </source>
</evidence>
<comment type="catalytic activity">
    <reaction evidence="10 12">
        <text>tRNA(Val) + L-valine + ATP = L-valyl-tRNA(Val) + AMP + diphosphate</text>
        <dbReference type="Rhea" id="RHEA:10704"/>
        <dbReference type="Rhea" id="RHEA-COMP:9672"/>
        <dbReference type="Rhea" id="RHEA-COMP:9708"/>
        <dbReference type="ChEBI" id="CHEBI:30616"/>
        <dbReference type="ChEBI" id="CHEBI:33019"/>
        <dbReference type="ChEBI" id="CHEBI:57762"/>
        <dbReference type="ChEBI" id="CHEBI:78442"/>
        <dbReference type="ChEBI" id="CHEBI:78537"/>
        <dbReference type="ChEBI" id="CHEBI:456215"/>
        <dbReference type="EC" id="6.1.1.9"/>
    </reaction>
</comment>
<dbReference type="FunFam" id="1.10.287.380:FF:000001">
    <property type="entry name" value="Valine--tRNA ligase"/>
    <property type="match status" value="1"/>
</dbReference>
<dbReference type="InterPro" id="IPR001412">
    <property type="entry name" value="aa-tRNA-synth_I_CS"/>
</dbReference>
<feature type="domain" description="Methionyl/Valyl/Leucyl/Isoleucyl-tRNA synthetase anticodon-binding" evidence="14">
    <location>
        <begin position="673"/>
        <end position="821"/>
    </location>
</feature>
<dbReference type="Pfam" id="PF08264">
    <property type="entry name" value="Anticodon_1"/>
    <property type="match status" value="1"/>
</dbReference>
<evidence type="ECO:0000259" key="14">
    <source>
        <dbReference type="Pfam" id="PF08264"/>
    </source>
</evidence>
<dbReference type="HAMAP" id="MF_02004">
    <property type="entry name" value="Val_tRNA_synth_type1"/>
    <property type="match status" value="1"/>
</dbReference>
<keyword evidence="3 12" id="KW-0963">Cytoplasm</keyword>
<accession>A0A7W6G3C3</accession>
<dbReference type="GO" id="GO:0004832">
    <property type="term" value="F:valine-tRNA ligase activity"/>
    <property type="evidence" value="ECO:0007669"/>
    <property type="project" value="UniProtKB-UniRule"/>
</dbReference>
<dbReference type="Pfam" id="PF10458">
    <property type="entry name" value="Val_tRNA-synt_C"/>
    <property type="match status" value="1"/>
</dbReference>